<evidence type="ECO:0000313" key="3">
    <source>
        <dbReference type="EMBL" id="CUA90872.1"/>
    </source>
</evidence>
<dbReference type="InterPro" id="IPR010921">
    <property type="entry name" value="Trp_repressor/repl_initiator"/>
</dbReference>
<feature type="compositionally biased region" description="Basic and acidic residues" evidence="1">
    <location>
        <begin position="80"/>
        <end position="102"/>
    </location>
</feature>
<dbReference type="SUPFAM" id="SSF48295">
    <property type="entry name" value="TrpR-like"/>
    <property type="match status" value="1"/>
</dbReference>
<dbReference type="Proteomes" id="UP000182178">
    <property type="component" value="Unassembled WGS sequence"/>
</dbReference>
<dbReference type="InterPro" id="IPR013159">
    <property type="entry name" value="DnaA_C"/>
</dbReference>
<comment type="caution">
    <text evidence="3">The sequence shown here is derived from an EMBL/GenBank/DDBJ whole genome shotgun (WGS) entry which is preliminary data.</text>
</comment>
<dbReference type="EMBL" id="CYHC01000016">
    <property type="protein sequence ID" value="CUA90872.1"/>
    <property type="molecule type" value="Genomic_DNA"/>
</dbReference>
<accession>A0ABP2AEL1</accession>
<evidence type="ECO:0000256" key="1">
    <source>
        <dbReference type="SAM" id="MobiDB-lite"/>
    </source>
</evidence>
<feature type="region of interest" description="Disordered" evidence="1">
    <location>
        <begin position="77"/>
        <end position="111"/>
    </location>
</feature>
<keyword evidence="4" id="KW-1185">Reference proteome</keyword>
<feature type="domain" description="Chromosomal replication initiator DnaA C-terminal" evidence="2">
    <location>
        <begin position="10"/>
        <end position="78"/>
    </location>
</feature>
<dbReference type="Gene3D" id="1.10.1750.10">
    <property type="match status" value="1"/>
</dbReference>
<evidence type="ECO:0000313" key="4">
    <source>
        <dbReference type="Proteomes" id="UP000182178"/>
    </source>
</evidence>
<gene>
    <name evidence="3" type="ORF">Ga0061061_11625</name>
</gene>
<name>A0ABP2AEL1_9HYPH</name>
<evidence type="ECO:0000259" key="2">
    <source>
        <dbReference type="SMART" id="SM00760"/>
    </source>
</evidence>
<dbReference type="SMART" id="SM00760">
    <property type="entry name" value="Bac_DnaA_C"/>
    <property type="match status" value="1"/>
</dbReference>
<dbReference type="RefSeq" id="WP_055460953.1">
    <property type="nucleotide sequence ID" value="NZ_CYHC01000016.1"/>
</dbReference>
<sequence>MEPIRTPHEATLDIIREVAERHGVPEALVRSRCKDRKTLAAKREAIRRVKDERGLSSVKIGEIFRINHTSVLYALGTTKRSQEKAARAAAERDRRRRERSERLPLQQDVAP</sequence>
<organism evidence="3 4">
    <name type="scientific">Chelatococcus sambhunathii</name>
    <dbReference type="NCBI Taxonomy" id="363953"/>
    <lineage>
        <taxon>Bacteria</taxon>
        <taxon>Pseudomonadati</taxon>
        <taxon>Pseudomonadota</taxon>
        <taxon>Alphaproteobacteria</taxon>
        <taxon>Hyphomicrobiales</taxon>
        <taxon>Chelatococcaceae</taxon>
        <taxon>Chelatococcus</taxon>
    </lineage>
</organism>
<proteinExistence type="predicted"/>
<reference evidence="3 4" key="1">
    <citation type="submission" date="2015-08" db="EMBL/GenBank/DDBJ databases">
        <authorList>
            <person name="Varghese N."/>
        </authorList>
    </citation>
    <scope>NUCLEOTIDE SEQUENCE [LARGE SCALE GENOMIC DNA]</scope>
    <source>
        <strain evidence="3 4">DSM 18167</strain>
    </source>
</reference>
<protein>
    <submittedName>
        <fullName evidence="3">Bacterial dnaA protein helix-turn-helix</fullName>
    </submittedName>
</protein>